<evidence type="ECO:0000313" key="8">
    <source>
        <dbReference type="RefSeq" id="XP_014665397.1"/>
    </source>
</evidence>
<dbReference type="Gene3D" id="3.30.750.24">
    <property type="entry name" value="STAS domain"/>
    <property type="match status" value="1"/>
</dbReference>
<evidence type="ECO:0000259" key="6">
    <source>
        <dbReference type="PROSITE" id="PS50801"/>
    </source>
</evidence>
<accession>A0ABM1DZM6</accession>
<dbReference type="Pfam" id="PF01740">
    <property type="entry name" value="STAS"/>
    <property type="match status" value="1"/>
</dbReference>
<dbReference type="NCBIfam" id="TIGR00815">
    <property type="entry name" value="sulP"/>
    <property type="match status" value="1"/>
</dbReference>
<evidence type="ECO:0000313" key="7">
    <source>
        <dbReference type="Proteomes" id="UP000695022"/>
    </source>
</evidence>
<gene>
    <name evidence="8" type="primary">LOC106807546</name>
</gene>
<dbReference type="PANTHER" id="PTHR11814">
    <property type="entry name" value="SULFATE TRANSPORTER"/>
    <property type="match status" value="1"/>
</dbReference>
<dbReference type="Proteomes" id="UP000695022">
    <property type="component" value="Unplaced"/>
</dbReference>
<dbReference type="InterPro" id="IPR002645">
    <property type="entry name" value="STAS_dom"/>
</dbReference>
<reference evidence="8" key="1">
    <citation type="submission" date="2025-08" db="UniProtKB">
        <authorList>
            <consortium name="RefSeq"/>
        </authorList>
    </citation>
    <scope>IDENTIFICATION</scope>
</reference>
<comment type="subcellular location">
    <subcellularLocation>
        <location evidence="1">Membrane</location>
        <topology evidence="1">Multi-pass membrane protein</topology>
    </subcellularLocation>
</comment>
<proteinExistence type="predicted"/>
<dbReference type="GeneID" id="106807546"/>
<keyword evidence="4 5" id="KW-0472">Membrane</keyword>
<feature type="transmembrane region" description="Helical" evidence="5">
    <location>
        <begin position="403"/>
        <end position="420"/>
    </location>
</feature>
<sequence>MPQNQYLVERPAYTRQAFDEIFHTDKDREPSTCRQRLSKAGEGVKSWAARKLTRKKVTSGLQSFLPVTTWLRKYKPRQYLADDVITGMTVAIMMVPQSMGYAQIANLPPITGLYSSFFSLIIYFLMGTSRHISVAPAAIIAWMTGTAVLTHGRILHLPPTPGANITGFMENDTDVMTTTLATTTTTSGGLVDLPADEDIPPEIRIMVATAVSMLVGIFELCMGGLRLGFITLYLSDSLTDGFVTGSALYIITSQLKYVFGVTVPPHEGALKLMRTWYSIASQLGSTHVPELVIAVSCIVVLYVVKVFINKRFKLRIPIPIDFVLVVALTCLSYFFRFKQTFEVKILETIPMGIPAPRMPSLEVMNVVVIDAIIMAITAYAFTISVAQHLAKKHNYRVNANQELLALGVDSVVCSLFSGFTPAASMSRSLLQESLGGKTQVASAVGSTVILSVLLYFGQYLETLPNAVLAAVIIVAMRSTFEGYRKPVHLWRKSKVDFFVWIVTYLGVVLLEVHIGLIIGIGFSLLTVVVRTQFSRGVLLGKIPHTDIYENVKFFPGAEETPGIKVFRYESDINYVNKDFFASKLSALTGIAPKTERVMREKAVRRAKKAAKDAERERRKNVDDDENVDVTVVINDDDANGNAPTSKKQFSGKTLQFNEMSIVDNLAFELGDGELNMGNNNGDGNSKSSSDIVAVTSLDDVPPTSVRFIIIDCSMIVHIDLSGSEALANVVDDYKSIGITVYLAHCQLNVIRALQRMDFFERMPRQHLYMSIHDAVLHCNEEGMYEADDDADKNK</sequence>
<feature type="transmembrane region" description="Helical" evidence="5">
    <location>
        <begin position="132"/>
        <end position="152"/>
    </location>
</feature>
<protein>
    <submittedName>
        <fullName evidence="8">Sulfate transporter-like</fullName>
    </submittedName>
</protein>
<dbReference type="SUPFAM" id="SSF52091">
    <property type="entry name" value="SpoIIaa-like"/>
    <property type="match status" value="1"/>
</dbReference>
<dbReference type="InterPro" id="IPR036513">
    <property type="entry name" value="STAS_dom_sf"/>
</dbReference>
<dbReference type="RefSeq" id="XP_014665397.1">
    <property type="nucleotide sequence ID" value="XM_014809911.1"/>
</dbReference>
<evidence type="ECO:0000256" key="1">
    <source>
        <dbReference type="ARBA" id="ARBA00004141"/>
    </source>
</evidence>
<feature type="transmembrane region" description="Helical" evidence="5">
    <location>
        <begin position="279"/>
        <end position="304"/>
    </location>
</feature>
<dbReference type="PROSITE" id="PS50801">
    <property type="entry name" value="STAS"/>
    <property type="match status" value="1"/>
</dbReference>
<keyword evidence="3 5" id="KW-1133">Transmembrane helix</keyword>
<evidence type="ECO:0000256" key="3">
    <source>
        <dbReference type="ARBA" id="ARBA00022989"/>
    </source>
</evidence>
<feature type="transmembrane region" description="Helical" evidence="5">
    <location>
        <begin position="107"/>
        <end position="125"/>
    </location>
</feature>
<evidence type="ECO:0000256" key="2">
    <source>
        <dbReference type="ARBA" id="ARBA00022692"/>
    </source>
</evidence>
<keyword evidence="2 5" id="KW-0812">Transmembrane</keyword>
<dbReference type="CDD" id="cd07042">
    <property type="entry name" value="STAS_SulP_like_sulfate_transporter"/>
    <property type="match status" value="1"/>
</dbReference>
<feature type="transmembrane region" description="Helical" evidence="5">
    <location>
        <begin position="316"/>
        <end position="335"/>
    </location>
</feature>
<feature type="transmembrane region" description="Helical" evidence="5">
    <location>
        <begin position="363"/>
        <end position="382"/>
    </location>
</feature>
<organism evidence="7 8">
    <name type="scientific">Priapulus caudatus</name>
    <name type="common">Priapulid worm</name>
    <dbReference type="NCBI Taxonomy" id="37621"/>
    <lineage>
        <taxon>Eukaryota</taxon>
        <taxon>Metazoa</taxon>
        <taxon>Ecdysozoa</taxon>
        <taxon>Scalidophora</taxon>
        <taxon>Priapulida</taxon>
        <taxon>Priapulimorpha</taxon>
        <taxon>Priapulimorphida</taxon>
        <taxon>Priapulidae</taxon>
        <taxon>Priapulus</taxon>
    </lineage>
</organism>
<feature type="transmembrane region" description="Helical" evidence="5">
    <location>
        <begin position="463"/>
        <end position="480"/>
    </location>
</feature>
<dbReference type="Pfam" id="PF00916">
    <property type="entry name" value="Sulfate_transp"/>
    <property type="match status" value="1"/>
</dbReference>
<feature type="transmembrane region" description="Helical" evidence="5">
    <location>
        <begin position="203"/>
        <end position="229"/>
    </location>
</feature>
<feature type="transmembrane region" description="Helical" evidence="5">
    <location>
        <begin position="500"/>
        <end position="529"/>
    </location>
</feature>
<name>A0ABM1DZM6_PRICU</name>
<keyword evidence="7" id="KW-1185">Reference proteome</keyword>
<feature type="transmembrane region" description="Helical" evidence="5">
    <location>
        <begin position="241"/>
        <end position="259"/>
    </location>
</feature>
<evidence type="ECO:0000256" key="4">
    <source>
        <dbReference type="ARBA" id="ARBA00023136"/>
    </source>
</evidence>
<feature type="domain" description="STAS" evidence="6">
    <location>
        <begin position="553"/>
        <end position="778"/>
    </location>
</feature>
<evidence type="ECO:0000256" key="5">
    <source>
        <dbReference type="SAM" id="Phobius"/>
    </source>
</evidence>
<dbReference type="InterPro" id="IPR001902">
    <property type="entry name" value="SLC26A/SulP_fam"/>
</dbReference>
<dbReference type="InterPro" id="IPR011547">
    <property type="entry name" value="SLC26A/SulP_dom"/>
</dbReference>